<dbReference type="AlphaFoldDB" id="A0A8H2WNP6"/>
<dbReference type="InterPro" id="IPR027417">
    <property type="entry name" value="P-loop_NTPase"/>
</dbReference>
<dbReference type="GO" id="GO:0006400">
    <property type="term" value="P:tRNA modification"/>
    <property type="evidence" value="ECO:0007669"/>
    <property type="project" value="TreeGrafter"/>
</dbReference>
<dbReference type="Proteomes" id="UP000663826">
    <property type="component" value="Unassembled WGS sequence"/>
</dbReference>
<accession>A0A8H2WNP6</accession>
<evidence type="ECO:0000256" key="4">
    <source>
        <dbReference type="ARBA" id="ARBA00022840"/>
    </source>
</evidence>
<comment type="similarity">
    <text evidence="1">Belongs to the IPP transferase family.</text>
</comment>
<proteinExistence type="inferred from homology"/>
<gene>
    <name evidence="5" type="ORF">RDB_LOCUS30804</name>
</gene>
<evidence type="ECO:0000256" key="2">
    <source>
        <dbReference type="ARBA" id="ARBA00022679"/>
    </source>
</evidence>
<dbReference type="GO" id="GO:0005524">
    <property type="term" value="F:ATP binding"/>
    <property type="evidence" value="ECO:0007669"/>
    <property type="project" value="UniProtKB-KW"/>
</dbReference>
<comment type="caution">
    <text evidence="5">The sequence shown here is derived from an EMBL/GenBank/DDBJ whole genome shotgun (WGS) entry which is preliminary data.</text>
</comment>
<dbReference type="EMBL" id="CAJMWQ010000943">
    <property type="protein sequence ID" value="CAE6400073.1"/>
    <property type="molecule type" value="Genomic_DNA"/>
</dbReference>
<name>A0A8H2WNP6_9AGAM</name>
<dbReference type="Pfam" id="PF01715">
    <property type="entry name" value="IPPT"/>
    <property type="match status" value="2"/>
</dbReference>
<evidence type="ECO:0000256" key="3">
    <source>
        <dbReference type="ARBA" id="ARBA00022741"/>
    </source>
</evidence>
<reference evidence="5" key="1">
    <citation type="submission" date="2021-01" db="EMBL/GenBank/DDBJ databases">
        <authorList>
            <person name="Kaushik A."/>
        </authorList>
    </citation>
    <scope>NUCLEOTIDE SEQUENCE</scope>
    <source>
        <strain evidence="5">AG1-1B</strain>
    </source>
</reference>
<dbReference type="InterPro" id="IPR039657">
    <property type="entry name" value="Dimethylallyltransferase"/>
</dbReference>
<sequence length="373" mass="41637">MTQTSPLVAVVGSTGTGKSRLSIELASAVGRGLEESLGSWKASRIINADAMQAYKGLDLVTNKVTKSEMNGIEHTLFDFRKLDNEYVVTEWVMDAIAEHLLFANGLTSLEHPTHEPTAESPIPTSLTNLPPSLQQLFDNLPPRGDGVDEATAFDLHSLLSHLDPATAARWHWKDTRKVLRSLNIIRESNKTVEDTYGSQLDPVARYPTLIFWLYMDSNHLNPMLDARIEKMVQLGLKDEIEVMRDAISGAESRGQMTGLNQAIGYKEFGTYLSDTSRPQAEFDRGVAQMKTATRQYAVRQVKWLKSRLLPEVVASDDVHIVLLNIKDVVSWETDILKPAVEHLKNFLNGRPLTEPDPGDILSSFIEETRLSTK</sequence>
<dbReference type="Gene3D" id="1.10.20.140">
    <property type="match status" value="1"/>
</dbReference>
<dbReference type="GO" id="GO:0005739">
    <property type="term" value="C:mitochondrion"/>
    <property type="evidence" value="ECO:0007669"/>
    <property type="project" value="TreeGrafter"/>
</dbReference>
<organism evidence="5 6">
    <name type="scientific">Rhizoctonia solani</name>
    <dbReference type="NCBI Taxonomy" id="456999"/>
    <lineage>
        <taxon>Eukaryota</taxon>
        <taxon>Fungi</taxon>
        <taxon>Dikarya</taxon>
        <taxon>Basidiomycota</taxon>
        <taxon>Agaricomycotina</taxon>
        <taxon>Agaricomycetes</taxon>
        <taxon>Cantharellales</taxon>
        <taxon>Ceratobasidiaceae</taxon>
        <taxon>Rhizoctonia</taxon>
    </lineage>
</organism>
<dbReference type="GO" id="GO:0052381">
    <property type="term" value="F:tRNA dimethylallyltransferase activity"/>
    <property type="evidence" value="ECO:0007669"/>
    <property type="project" value="TreeGrafter"/>
</dbReference>
<keyword evidence="3" id="KW-0547">Nucleotide-binding</keyword>
<evidence type="ECO:0000313" key="6">
    <source>
        <dbReference type="Proteomes" id="UP000663826"/>
    </source>
</evidence>
<dbReference type="PANTHER" id="PTHR11088">
    <property type="entry name" value="TRNA DIMETHYLALLYLTRANSFERASE"/>
    <property type="match status" value="1"/>
</dbReference>
<dbReference type="PANTHER" id="PTHR11088:SF89">
    <property type="entry name" value="TRNA DIMETHYLALLYLTRANSFERASE"/>
    <property type="match status" value="1"/>
</dbReference>
<evidence type="ECO:0000256" key="1">
    <source>
        <dbReference type="ARBA" id="ARBA00005842"/>
    </source>
</evidence>
<evidence type="ECO:0008006" key="7">
    <source>
        <dbReference type="Google" id="ProtNLM"/>
    </source>
</evidence>
<keyword evidence="4" id="KW-0067">ATP-binding</keyword>
<keyword evidence="2" id="KW-0808">Transferase</keyword>
<dbReference type="Gene3D" id="3.40.50.300">
    <property type="entry name" value="P-loop containing nucleotide triphosphate hydrolases"/>
    <property type="match status" value="1"/>
</dbReference>
<evidence type="ECO:0000313" key="5">
    <source>
        <dbReference type="EMBL" id="CAE6400073.1"/>
    </source>
</evidence>
<protein>
    <recommendedName>
        <fullName evidence="7">tRNA dimethylallyltransferase</fullName>
    </recommendedName>
</protein>